<evidence type="ECO:0000259" key="2">
    <source>
        <dbReference type="Pfam" id="PF21307"/>
    </source>
</evidence>
<dbReference type="SUPFAM" id="SSF48208">
    <property type="entry name" value="Six-hairpin glycosidases"/>
    <property type="match status" value="1"/>
</dbReference>
<protein>
    <submittedName>
        <fullName evidence="4">Uncharacterized protein</fullName>
    </submittedName>
</protein>
<dbReference type="InterPro" id="IPR008928">
    <property type="entry name" value="6-hairpin_glycosidase_sf"/>
</dbReference>
<dbReference type="PIRSF" id="PIRSF007663">
    <property type="entry name" value="UCP007663"/>
    <property type="match status" value="1"/>
</dbReference>
<dbReference type="Pfam" id="PF22124">
    <property type="entry name" value="Glyco_hydro_95_cat"/>
    <property type="match status" value="1"/>
</dbReference>
<keyword evidence="5" id="KW-1185">Reference proteome</keyword>
<dbReference type="InterPro" id="IPR012341">
    <property type="entry name" value="6hp_glycosidase-like_sf"/>
</dbReference>
<organism evidence="4 5">
    <name type="scientific">Devosia equisanguinis</name>
    <dbReference type="NCBI Taxonomy" id="2490941"/>
    <lineage>
        <taxon>Bacteria</taxon>
        <taxon>Pseudomonadati</taxon>
        <taxon>Pseudomonadota</taxon>
        <taxon>Alphaproteobacteria</taxon>
        <taxon>Hyphomicrobiales</taxon>
        <taxon>Devosiaceae</taxon>
        <taxon>Devosia</taxon>
    </lineage>
</organism>
<feature type="domain" description="Glycosyl hydrolase family 95 catalytic" evidence="3">
    <location>
        <begin position="272"/>
        <end position="670"/>
    </location>
</feature>
<dbReference type="InterPro" id="IPR027414">
    <property type="entry name" value="GH95_N_dom"/>
</dbReference>
<dbReference type="PANTHER" id="PTHR31084:SF0">
    <property type="entry name" value="ALPHA-L-FUCOSIDASE 2"/>
    <property type="match status" value="1"/>
</dbReference>
<evidence type="ECO:0000259" key="3">
    <source>
        <dbReference type="Pfam" id="PF22124"/>
    </source>
</evidence>
<evidence type="ECO:0000313" key="5">
    <source>
        <dbReference type="Proteomes" id="UP000268844"/>
    </source>
</evidence>
<dbReference type="Pfam" id="PF21307">
    <property type="entry name" value="Glyco_hydro_95_C"/>
    <property type="match status" value="1"/>
</dbReference>
<dbReference type="PANTHER" id="PTHR31084">
    <property type="entry name" value="ALPHA-L-FUCOSIDASE 2"/>
    <property type="match status" value="1"/>
</dbReference>
<dbReference type="Gene3D" id="2.70.98.50">
    <property type="entry name" value="putative glycoside hydrolase family protein from bacillus halodurans"/>
    <property type="match status" value="1"/>
</dbReference>
<proteinExistence type="predicted"/>
<feature type="domain" description="Glycosyl hydrolase family 95 N-terminal" evidence="1">
    <location>
        <begin position="6"/>
        <end position="248"/>
    </location>
</feature>
<dbReference type="Pfam" id="PF14498">
    <property type="entry name" value="Glyco_hyd_65N_2"/>
    <property type="match status" value="1"/>
</dbReference>
<dbReference type="GO" id="GO:0005975">
    <property type="term" value="P:carbohydrate metabolic process"/>
    <property type="evidence" value="ECO:0007669"/>
    <property type="project" value="InterPro"/>
</dbReference>
<dbReference type="OrthoDB" id="9802600at2"/>
<name>A0A447I745_9HYPH</name>
<gene>
    <name evidence="4" type="ORF">DEVEQU_00427</name>
</gene>
<reference evidence="4 5" key="1">
    <citation type="submission" date="2018-12" db="EMBL/GenBank/DDBJ databases">
        <authorList>
            <person name="Criscuolo A."/>
        </authorList>
    </citation>
    <scope>NUCLEOTIDE SEQUENCE [LARGE SCALE GENOMIC DNA]</scope>
    <source>
        <strain evidence="4">ACIP1116281</strain>
    </source>
</reference>
<dbReference type="Gene3D" id="1.50.10.10">
    <property type="match status" value="1"/>
</dbReference>
<dbReference type="InterPro" id="IPR016518">
    <property type="entry name" value="Alpha-L-fucosidase"/>
</dbReference>
<sequence>MTRNSLWYRGPAVEWTDALPLGNGRLGAMMHGGVGREDIQINEATLWSGGPYQPIHDAALPALDTVRQLVFEGRYKEAEALADRTLLARPHAQMSYQSAGNLFIEFQHEAVPGSYRRALDLETAIATTRYALLSTGISDDAAVFSRECFVSAADDLLVLRLAGSKPGALSFEIWLDSPQPGDWLDGEDPRLDYRGRNFGEHGVDGALSLGIGLDLRVEGGRAERRGRRLVVRGADAALITLDIATSFRRFDKVDGDVDAALTARREAIAVKSYEALRTDHIAAHQSRFSRLEIDLGPGQDALPTDERIAGFGQGGDAGLAALYVQYGRYLMLASSRPGGQPANLQGIWNRSTRPPWGSKYTANINVEMNYWLPDPANLAECFEPFIGLIEGVAATGAEMARAHYGARGWVLHHNTDLWRATGPVDGSQWGLWPMGGAWLCVQAWDHAVYAGRPEALARQLLPLLEGAVQFFLDMLQPLPGTDFLVTVPTLSPENQHPHGSSVCAGPAMDSQLLRDLFDAYLAASQQLGATGGLQDSARAARDRLPADRIGRGGQLQEWLEDWDLDAPERDHRHVSHLYGLYPSQQIAPDQTPALAAAAKTSLELRGDEATGWAIAWRLNLWARLGEAERAHDVLKLLLSPERSYRNLFDAHPPFQIDGNFGGAAGILEMLVQSREGLITLLPALPSAWPKGRVSGLRARGNITLDLAWEAGRPVEVALLSGTARTLALRWNGAVKEARLEAGAKLVLGREAWDSLRRHTP</sequence>
<dbReference type="InterPro" id="IPR049053">
    <property type="entry name" value="AFCA-like_C"/>
</dbReference>
<dbReference type="InterPro" id="IPR054363">
    <property type="entry name" value="GH95_cat"/>
</dbReference>
<dbReference type="EMBL" id="UZWD01000004">
    <property type="protein sequence ID" value="VDS03306.1"/>
    <property type="molecule type" value="Genomic_DNA"/>
</dbReference>
<dbReference type="AlphaFoldDB" id="A0A447I745"/>
<dbReference type="GO" id="GO:0004560">
    <property type="term" value="F:alpha-L-fucosidase activity"/>
    <property type="evidence" value="ECO:0007669"/>
    <property type="project" value="InterPro"/>
</dbReference>
<dbReference type="Proteomes" id="UP000268844">
    <property type="component" value="Unassembled WGS sequence"/>
</dbReference>
<evidence type="ECO:0000313" key="4">
    <source>
        <dbReference type="EMBL" id="VDS03306.1"/>
    </source>
</evidence>
<accession>A0A447I745</accession>
<evidence type="ECO:0000259" key="1">
    <source>
        <dbReference type="Pfam" id="PF14498"/>
    </source>
</evidence>
<feature type="domain" description="Alpha fucosidase A-like C-terminal" evidence="2">
    <location>
        <begin position="672"/>
        <end position="735"/>
    </location>
</feature>
<dbReference type="RefSeq" id="WP_126148892.1">
    <property type="nucleotide sequence ID" value="NZ_JBHTMH010000001.1"/>
</dbReference>